<dbReference type="AlphaFoldDB" id="A0A7L4ZNY9"/>
<reference evidence="1 2" key="1">
    <citation type="journal article" date="2013" name="Int. J. Syst. Evol. Microbiol.">
        <title>Kordia antarctica sp. nov., isolated from Antarctic seawater.</title>
        <authorList>
            <person name="Baek K."/>
            <person name="Choi A."/>
            <person name="Kang I."/>
            <person name="Lee K."/>
            <person name="Cho J.C."/>
        </authorList>
    </citation>
    <scope>NUCLEOTIDE SEQUENCE [LARGE SCALE GENOMIC DNA]</scope>
    <source>
        <strain evidence="1 2">IMCC3317</strain>
    </source>
</reference>
<name>A0A7L4ZNY9_9FLAO</name>
<sequence length="146" mass="16663">MRYVFGVAFFFLGALWLISGSLFGMILSGMSIFFFHKDGSEIDLEINKYRTFTEVFGLRFGKWEELPEIEYISVFSTTESTIVRSMSAEATIKNDIIVLNLFYNGNHRIKAYSTTNKEDAFKIATQIAGILKIDILDATEAESKWL</sequence>
<dbReference type="OrthoDB" id="886404at2"/>
<evidence type="ECO:0000313" key="2">
    <source>
        <dbReference type="Proteomes" id="UP000464657"/>
    </source>
</evidence>
<dbReference type="EMBL" id="CP019288">
    <property type="protein sequence ID" value="QHI37916.1"/>
    <property type="molecule type" value="Genomic_DNA"/>
</dbReference>
<proteinExistence type="predicted"/>
<protein>
    <submittedName>
        <fullName evidence="1">Uncharacterized protein</fullName>
    </submittedName>
</protein>
<dbReference type="Proteomes" id="UP000464657">
    <property type="component" value="Chromosome"/>
</dbReference>
<gene>
    <name evidence="1" type="ORF">IMCC3317_32990</name>
</gene>
<organism evidence="1 2">
    <name type="scientific">Kordia antarctica</name>
    <dbReference type="NCBI Taxonomy" id="1218801"/>
    <lineage>
        <taxon>Bacteria</taxon>
        <taxon>Pseudomonadati</taxon>
        <taxon>Bacteroidota</taxon>
        <taxon>Flavobacteriia</taxon>
        <taxon>Flavobacteriales</taxon>
        <taxon>Flavobacteriaceae</taxon>
        <taxon>Kordia</taxon>
    </lineage>
</organism>
<evidence type="ECO:0000313" key="1">
    <source>
        <dbReference type="EMBL" id="QHI37916.1"/>
    </source>
</evidence>
<dbReference type="RefSeq" id="WP_160130498.1">
    <property type="nucleotide sequence ID" value="NZ_CP019288.1"/>
</dbReference>
<keyword evidence="2" id="KW-1185">Reference proteome</keyword>
<dbReference type="KEGG" id="kan:IMCC3317_32990"/>
<accession>A0A7L4ZNY9</accession>